<keyword evidence="1" id="KW-1133">Transmembrane helix</keyword>
<name>B2A062_OPITP</name>
<accession>B2A062</accession>
<organism evidence="2 3">
    <name type="scientific">Opitutus terrae (strain DSM 11246 / JCM 15787 / PB90-1)</name>
    <dbReference type="NCBI Taxonomy" id="452637"/>
    <lineage>
        <taxon>Bacteria</taxon>
        <taxon>Pseudomonadati</taxon>
        <taxon>Verrucomicrobiota</taxon>
        <taxon>Opitutia</taxon>
        <taxon>Opitutales</taxon>
        <taxon>Opitutaceae</taxon>
        <taxon>Opitutus</taxon>
    </lineage>
</organism>
<sequence length="200" mass="22296">MKLLLPRKDYQHAVALRWQMITHTDSWRFAPYEQRAELRELFTERVRAVAPVVDQTGHGVHDVDFELVAFAKRHVARLLISSYLISFFTVGFFPAAAVFVAVELIAENFFGTSLNVLYVIAVTWPVMTMLPAVGLAWLRGASRSYRLIRHAARARRDMKYLLPVYRRGGSAERAAEGGGKELLSGGVSKAGDAPASRCCG</sequence>
<feature type="transmembrane region" description="Helical" evidence="1">
    <location>
        <begin position="117"/>
        <end position="138"/>
    </location>
</feature>
<dbReference type="EMBL" id="CP001032">
    <property type="protein sequence ID" value="ACB77398.1"/>
    <property type="molecule type" value="Genomic_DNA"/>
</dbReference>
<gene>
    <name evidence="2" type="ordered locus">Oter_4124</name>
</gene>
<dbReference type="AlphaFoldDB" id="B2A062"/>
<keyword evidence="3" id="KW-1185">Reference proteome</keyword>
<dbReference type="STRING" id="452637.Oter_4124"/>
<dbReference type="HOGENOM" id="CLU_1365060_0_0_0"/>
<protein>
    <submittedName>
        <fullName evidence="2">Uncharacterized protein</fullName>
    </submittedName>
</protein>
<dbReference type="RefSeq" id="WP_012376926.1">
    <property type="nucleotide sequence ID" value="NC_010571.1"/>
</dbReference>
<evidence type="ECO:0000256" key="1">
    <source>
        <dbReference type="SAM" id="Phobius"/>
    </source>
</evidence>
<keyword evidence="1" id="KW-0472">Membrane</keyword>
<reference evidence="2 3" key="1">
    <citation type="journal article" date="2011" name="J. Bacteriol.">
        <title>Genome sequence of the verrucomicrobium Opitutus terrae PB90-1, an abundant inhabitant of rice paddy soil ecosystems.</title>
        <authorList>
            <person name="van Passel M.W."/>
            <person name="Kant R."/>
            <person name="Palva A."/>
            <person name="Copeland A."/>
            <person name="Lucas S."/>
            <person name="Lapidus A."/>
            <person name="Glavina del Rio T."/>
            <person name="Pitluck S."/>
            <person name="Goltsman E."/>
            <person name="Clum A."/>
            <person name="Sun H."/>
            <person name="Schmutz J."/>
            <person name="Larimer F.W."/>
            <person name="Land M.L."/>
            <person name="Hauser L."/>
            <person name="Kyrpides N."/>
            <person name="Mikhailova N."/>
            <person name="Richardson P.P."/>
            <person name="Janssen P.H."/>
            <person name="de Vos W.M."/>
            <person name="Smidt H."/>
        </authorList>
    </citation>
    <scope>NUCLEOTIDE SEQUENCE [LARGE SCALE GENOMIC DNA]</scope>
    <source>
        <strain evidence="3">DSM 11246 / JCM 15787 / PB90-1</strain>
    </source>
</reference>
<proteinExistence type="predicted"/>
<dbReference type="KEGG" id="ote:Oter_4124"/>
<feature type="transmembrane region" description="Helical" evidence="1">
    <location>
        <begin position="82"/>
        <end position="105"/>
    </location>
</feature>
<evidence type="ECO:0000313" key="3">
    <source>
        <dbReference type="Proteomes" id="UP000007013"/>
    </source>
</evidence>
<dbReference type="Proteomes" id="UP000007013">
    <property type="component" value="Chromosome"/>
</dbReference>
<keyword evidence="1" id="KW-0812">Transmembrane</keyword>
<evidence type="ECO:0000313" key="2">
    <source>
        <dbReference type="EMBL" id="ACB77398.1"/>
    </source>
</evidence>